<keyword evidence="2" id="KW-0732">Signal</keyword>
<feature type="region of interest" description="Disordered" evidence="1">
    <location>
        <begin position="23"/>
        <end position="62"/>
    </location>
</feature>
<dbReference type="EMBL" id="JAWCUA010000007">
    <property type="protein sequence ID" value="MDU0112893.1"/>
    <property type="molecule type" value="Genomic_DNA"/>
</dbReference>
<organism evidence="3 4">
    <name type="scientific">Psychrosphaera aquimarina</name>
    <dbReference type="NCBI Taxonomy" id="2044854"/>
    <lineage>
        <taxon>Bacteria</taxon>
        <taxon>Pseudomonadati</taxon>
        <taxon>Pseudomonadota</taxon>
        <taxon>Gammaproteobacteria</taxon>
        <taxon>Alteromonadales</taxon>
        <taxon>Pseudoalteromonadaceae</taxon>
        <taxon>Psychrosphaera</taxon>
    </lineage>
</organism>
<feature type="signal peptide" evidence="2">
    <location>
        <begin position="1"/>
        <end position="21"/>
    </location>
</feature>
<evidence type="ECO:0000256" key="2">
    <source>
        <dbReference type="SAM" id="SignalP"/>
    </source>
</evidence>
<evidence type="ECO:0000256" key="1">
    <source>
        <dbReference type="SAM" id="MobiDB-lite"/>
    </source>
</evidence>
<accession>A0ABU3QZP3</accession>
<name>A0ABU3QZP3_9GAMM</name>
<evidence type="ECO:0000313" key="4">
    <source>
        <dbReference type="Proteomes" id="UP001257914"/>
    </source>
</evidence>
<feature type="chain" id="PRO_5047533854" evidence="2">
    <location>
        <begin position="22"/>
        <end position="62"/>
    </location>
</feature>
<evidence type="ECO:0000313" key="3">
    <source>
        <dbReference type="EMBL" id="MDU0112893.1"/>
    </source>
</evidence>
<feature type="compositionally biased region" description="Low complexity" evidence="1">
    <location>
        <begin position="39"/>
        <end position="50"/>
    </location>
</feature>
<proteinExistence type="predicted"/>
<gene>
    <name evidence="3" type="ORF">RT723_07750</name>
</gene>
<keyword evidence="4" id="KW-1185">Reference proteome</keyword>
<feature type="compositionally biased region" description="Acidic residues" evidence="1">
    <location>
        <begin position="25"/>
        <end position="38"/>
    </location>
</feature>
<reference evidence="3 4" key="1">
    <citation type="submission" date="2023-10" db="EMBL/GenBank/DDBJ databases">
        <title>Psychrosphaera aquimaarina strain SW33 isolated from seawater.</title>
        <authorList>
            <person name="Bayburt H."/>
            <person name="Kim J.M."/>
            <person name="Choi B.J."/>
            <person name="Jeon C.O."/>
        </authorList>
    </citation>
    <scope>NUCLEOTIDE SEQUENCE [LARGE SCALE GENOMIC DNA]</scope>
    <source>
        <strain evidence="3 4">KCTC 52743</strain>
    </source>
</reference>
<comment type="caution">
    <text evidence="3">The sequence shown here is derived from an EMBL/GenBank/DDBJ whole genome shotgun (WGS) entry which is preliminary data.</text>
</comment>
<dbReference type="Proteomes" id="UP001257914">
    <property type="component" value="Unassembled WGS sequence"/>
</dbReference>
<sequence>MSIKDNAKLLSVLLLSFGLMACGGTEDEDGGEDPEPTCEETNTCETENTNWDNSNWDELDWQ</sequence>
<dbReference type="PROSITE" id="PS51257">
    <property type="entry name" value="PROKAR_LIPOPROTEIN"/>
    <property type="match status" value="1"/>
</dbReference>
<dbReference type="RefSeq" id="WP_315946558.1">
    <property type="nucleotide sequence ID" value="NZ_JAWCUA010000007.1"/>
</dbReference>
<protein>
    <submittedName>
        <fullName evidence="3">Uncharacterized protein</fullName>
    </submittedName>
</protein>